<dbReference type="GeneID" id="19940774"/>
<dbReference type="Gene3D" id="2.60.120.260">
    <property type="entry name" value="Galactose-binding domain-like"/>
    <property type="match status" value="1"/>
</dbReference>
<evidence type="ECO:0000313" key="1">
    <source>
        <dbReference type="EMBL" id="EQC42308.1"/>
    </source>
</evidence>
<dbReference type="RefSeq" id="XP_008603731.1">
    <property type="nucleotide sequence ID" value="XM_008605509.1"/>
</dbReference>
<reference evidence="1 2" key="1">
    <citation type="submission" date="2012-04" db="EMBL/GenBank/DDBJ databases">
        <title>The Genome Sequence of Saprolegnia declina VS20.</title>
        <authorList>
            <consortium name="The Broad Institute Genome Sequencing Platform"/>
            <person name="Russ C."/>
            <person name="Nusbaum C."/>
            <person name="Tyler B."/>
            <person name="van West P."/>
            <person name="Dieguez-Uribeondo J."/>
            <person name="de Bruijn I."/>
            <person name="Tripathy S."/>
            <person name="Jiang R."/>
            <person name="Young S.K."/>
            <person name="Zeng Q."/>
            <person name="Gargeya S."/>
            <person name="Fitzgerald M."/>
            <person name="Haas B."/>
            <person name="Abouelleil A."/>
            <person name="Alvarado L."/>
            <person name="Arachchi H.M."/>
            <person name="Berlin A."/>
            <person name="Chapman S.B."/>
            <person name="Goldberg J."/>
            <person name="Griggs A."/>
            <person name="Gujja S."/>
            <person name="Hansen M."/>
            <person name="Howarth C."/>
            <person name="Imamovic A."/>
            <person name="Larimer J."/>
            <person name="McCowen C."/>
            <person name="Montmayeur A."/>
            <person name="Murphy C."/>
            <person name="Neiman D."/>
            <person name="Pearson M."/>
            <person name="Priest M."/>
            <person name="Roberts A."/>
            <person name="Saif S."/>
            <person name="Shea T."/>
            <person name="Sisk P."/>
            <person name="Sykes S."/>
            <person name="Wortman J."/>
            <person name="Nusbaum C."/>
            <person name="Birren B."/>
        </authorList>
    </citation>
    <scope>NUCLEOTIDE SEQUENCE [LARGE SCALE GENOMIC DNA]</scope>
    <source>
        <strain evidence="1 2">VS20</strain>
    </source>
</reference>
<dbReference type="SUPFAM" id="SSF49785">
    <property type="entry name" value="Galactose-binding domain-like"/>
    <property type="match status" value="1"/>
</dbReference>
<dbReference type="EMBL" id="JH767132">
    <property type="protein sequence ID" value="EQC42308.1"/>
    <property type="molecule type" value="Genomic_DNA"/>
</dbReference>
<dbReference type="InParanoid" id="T0SAG3"/>
<dbReference type="STRING" id="1156394.T0SAG3"/>
<protein>
    <recommendedName>
        <fullName evidence="3">F5/8 type C domain-containing protein</fullName>
    </recommendedName>
</protein>
<sequence>MASVALLVGPSTPTTCRVSSVLNKDRTLYGAQNMFDGVDDTCWNSGQGHGQQVCLLFHRAVHVKRVELMFQGGFVGEDAKVLIATQATPELHVATECHFNDSNELQTLELNCTDVTQLRLQFDRSSDFYGRVLLYHCRVLGHETL</sequence>
<gene>
    <name evidence="1" type="ORF">SDRG_00047</name>
</gene>
<accession>T0SAG3</accession>
<dbReference type="VEuPathDB" id="FungiDB:SDRG_00047"/>
<dbReference type="AlphaFoldDB" id="T0SAG3"/>
<dbReference type="OrthoDB" id="10052260at2759"/>
<name>T0SAG3_SAPDV</name>
<keyword evidence="2" id="KW-1185">Reference proteome</keyword>
<organism evidence="1 2">
    <name type="scientific">Saprolegnia diclina (strain VS20)</name>
    <dbReference type="NCBI Taxonomy" id="1156394"/>
    <lineage>
        <taxon>Eukaryota</taxon>
        <taxon>Sar</taxon>
        <taxon>Stramenopiles</taxon>
        <taxon>Oomycota</taxon>
        <taxon>Saprolegniomycetes</taxon>
        <taxon>Saprolegniales</taxon>
        <taxon>Saprolegniaceae</taxon>
        <taxon>Saprolegnia</taxon>
    </lineage>
</organism>
<proteinExistence type="predicted"/>
<evidence type="ECO:0008006" key="3">
    <source>
        <dbReference type="Google" id="ProtNLM"/>
    </source>
</evidence>
<dbReference type="eggNOG" id="ENOG502RZAY">
    <property type="taxonomic scope" value="Eukaryota"/>
</dbReference>
<evidence type="ECO:0000313" key="2">
    <source>
        <dbReference type="Proteomes" id="UP000030762"/>
    </source>
</evidence>
<dbReference type="Proteomes" id="UP000030762">
    <property type="component" value="Unassembled WGS sequence"/>
</dbReference>
<dbReference type="OMA" id="FFGRITV"/>
<dbReference type="InterPro" id="IPR008979">
    <property type="entry name" value="Galactose-bd-like_sf"/>
</dbReference>